<dbReference type="AlphaFoldDB" id="A0A938XVX2"/>
<dbReference type="EMBL" id="JAFBEB010000001">
    <property type="protein sequence ID" value="MBM7589074.1"/>
    <property type="molecule type" value="Genomic_DNA"/>
</dbReference>
<evidence type="ECO:0000313" key="2">
    <source>
        <dbReference type="EMBL" id="MBM7589074.1"/>
    </source>
</evidence>
<evidence type="ECO:0000313" key="3">
    <source>
        <dbReference type="Proteomes" id="UP000717624"/>
    </source>
</evidence>
<dbReference type="Pfam" id="PF00583">
    <property type="entry name" value="Acetyltransf_1"/>
    <property type="match status" value="1"/>
</dbReference>
<dbReference type="Proteomes" id="UP000717624">
    <property type="component" value="Unassembled WGS sequence"/>
</dbReference>
<dbReference type="GO" id="GO:0016747">
    <property type="term" value="F:acyltransferase activity, transferring groups other than amino-acyl groups"/>
    <property type="evidence" value="ECO:0007669"/>
    <property type="project" value="InterPro"/>
</dbReference>
<proteinExistence type="predicted"/>
<evidence type="ECO:0000259" key="1">
    <source>
        <dbReference type="PROSITE" id="PS51186"/>
    </source>
</evidence>
<keyword evidence="3" id="KW-1185">Reference proteome</keyword>
<gene>
    <name evidence="2" type="ORF">JOD01_000660</name>
</gene>
<accession>A0A938XVX2</accession>
<feature type="domain" description="N-acetyltransferase" evidence="1">
    <location>
        <begin position="2"/>
        <end position="143"/>
    </location>
</feature>
<dbReference type="CDD" id="cd04301">
    <property type="entry name" value="NAT_SF"/>
    <property type="match status" value="1"/>
</dbReference>
<dbReference type="Gene3D" id="3.40.630.30">
    <property type="match status" value="1"/>
</dbReference>
<sequence length="143" mass="16224">MAEIRPIRKEELERFARLFAQQEGNETGMLLAMGDMMEEGLPAYGYWDQGQLLGVIHFQKERSAHKQHRPYTLIGIVIVHPAYRGRGIGEQLVNFVKAASETDWVLTSPADTAADRFFAKCGFFPVDDSGEEQMMAYFKSGEF</sequence>
<dbReference type="PROSITE" id="PS51186">
    <property type="entry name" value="GNAT"/>
    <property type="match status" value="1"/>
</dbReference>
<protein>
    <submittedName>
        <fullName evidence="2">GNAT superfamily N-acetyltransferase</fullName>
    </submittedName>
</protein>
<dbReference type="RefSeq" id="WP_204516765.1">
    <property type="nucleotide sequence ID" value="NZ_BAABIN010000009.1"/>
</dbReference>
<name>A0A938XVX2_9BACL</name>
<dbReference type="InterPro" id="IPR000182">
    <property type="entry name" value="GNAT_dom"/>
</dbReference>
<dbReference type="InterPro" id="IPR016181">
    <property type="entry name" value="Acyl_CoA_acyltransferase"/>
</dbReference>
<dbReference type="SUPFAM" id="SSF55729">
    <property type="entry name" value="Acyl-CoA N-acyltransferases (Nat)"/>
    <property type="match status" value="1"/>
</dbReference>
<organism evidence="2 3">
    <name type="scientific">Brevibacillus fulvus</name>
    <dbReference type="NCBI Taxonomy" id="1125967"/>
    <lineage>
        <taxon>Bacteria</taxon>
        <taxon>Bacillati</taxon>
        <taxon>Bacillota</taxon>
        <taxon>Bacilli</taxon>
        <taxon>Bacillales</taxon>
        <taxon>Paenibacillaceae</taxon>
        <taxon>Brevibacillus</taxon>
    </lineage>
</organism>
<reference evidence="2" key="1">
    <citation type="submission" date="2021-01" db="EMBL/GenBank/DDBJ databases">
        <title>Genomic Encyclopedia of Type Strains, Phase IV (KMG-IV): sequencing the most valuable type-strain genomes for metagenomic binning, comparative biology and taxonomic classification.</title>
        <authorList>
            <person name="Goeker M."/>
        </authorList>
    </citation>
    <scope>NUCLEOTIDE SEQUENCE</scope>
    <source>
        <strain evidence="2">DSM 25523</strain>
    </source>
</reference>
<comment type="caution">
    <text evidence="2">The sequence shown here is derived from an EMBL/GenBank/DDBJ whole genome shotgun (WGS) entry which is preliminary data.</text>
</comment>